<dbReference type="PANTHER" id="PTHR37685">
    <property type="entry name" value="GEO11136P1-RELATED"/>
    <property type="match status" value="1"/>
</dbReference>
<dbReference type="EMBL" id="OV121133">
    <property type="protein sequence ID" value="CAH0550165.1"/>
    <property type="molecule type" value="Genomic_DNA"/>
</dbReference>
<feature type="signal peptide" evidence="1">
    <location>
        <begin position="1"/>
        <end position="20"/>
    </location>
</feature>
<dbReference type="Proteomes" id="UP001154078">
    <property type="component" value="Chromosome 2"/>
</dbReference>
<sequence length="219" mass="24401">MKYLVIFFVGFAVVSQFVWGLKDSNFDDGDCDGNGMVIYEEVLKVKYAFMKHTTRTRNVCTPDLNSKIKCVQVKDLRHDGLNGDAEITEGGPGHDLTNMKYLVIILVGLAVAVWGLKDSNIDAGVCDGEGHIAYEETMEIPWAFADYMEETRDICTPSNNTTIKCVEIKDLRNDGTNGKAKITEGGPGHKCVTIKFKSQFNRGMEFNITVWSNNNTLIL</sequence>
<gene>
    <name evidence="2" type="ORF">MELIAE_LOCUS3049</name>
</gene>
<evidence type="ECO:0000313" key="2">
    <source>
        <dbReference type="EMBL" id="CAH0550165.1"/>
    </source>
</evidence>
<feature type="chain" id="PRO_5040183163" evidence="1">
    <location>
        <begin position="21"/>
        <end position="219"/>
    </location>
</feature>
<evidence type="ECO:0000256" key="1">
    <source>
        <dbReference type="SAM" id="SignalP"/>
    </source>
</evidence>
<dbReference type="OrthoDB" id="6774383at2759"/>
<proteinExistence type="predicted"/>
<protein>
    <submittedName>
        <fullName evidence="2">Uncharacterized protein</fullName>
    </submittedName>
</protein>
<keyword evidence="3" id="KW-1185">Reference proteome</keyword>
<dbReference type="Pfam" id="PF15868">
    <property type="entry name" value="MBF2"/>
    <property type="match status" value="2"/>
</dbReference>
<organism evidence="2 3">
    <name type="scientific">Brassicogethes aeneus</name>
    <name type="common">Rape pollen beetle</name>
    <name type="synonym">Meligethes aeneus</name>
    <dbReference type="NCBI Taxonomy" id="1431903"/>
    <lineage>
        <taxon>Eukaryota</taxon>
        <taxon>Metazoa</taxon>
        <taxon>Ecdysozoa</taxon>
        <taxon>Arthropoda</taxon>
        <taxon>Hexapoda</taxon>
        <taxon>Insecta</taxon>
        <taxon>Pterygota</taxon>
        <taxon>Neoptera</taxon>
        <taxon>Endopterygota</taxon>
        <taxon>Coleoptera</taxon>
        <taxon>Polyphaga</taxon>
        <taxon>Cucujiformia</taxon>
        <taxon>Nitidulidae</taxon>
        <taxon>Meligethinae</taxon>
        <taxon>Brassicogethes</taxon>
    </lineage>
</organism>
<evidence type="ECO:0000313" key="3">
    <source>
        <dbReference type="Proteomes" id="UP001154078"/>
    </source>
</evidence>
<dbReference type="InterPro" id="IPR031734">
    <property type="entry name" value="MBF2"/>
</dbReference>
<keyword evidence="1" id="KW-0732">Signal</keyword>
<dbReference type="PANTHER" id="PTHR37685:SF1">
    <property type="entry name" value="GEO11136P1-RELATED"/>
    <property type="match status" value="1"/>
</dbReference>
<reference evidence="2" key="1">
    <citation type="submission" date="2021-12" db="EMBL/GenBank/DDBJ databases">
        <authorList>
            <person name="King R."/>
        </authorList>
    </citation>
    <scope>NUCLEOTIDE SEQUENCE</scope>
</reference>
<dbReference type="AlphaFoldDB" id="A0A9P0AXG6"/>
<accession>A0A9P0AXG6</accession>
<name>A0A9P0AXG6_BRAAE</name>